<evidence type="ECO:0000256" key="1">
    <source>
        <dbReference type="SAM" id="MobiDB-lite"/>
    </source>
</evidence>
<dbReference type="OrthoDB" id="5544992at2759"/>
<dbReference type="AlphaFoldDB" id="A0A834WIK7"/>
<proteinExistence type="predicted"/>
<dbReference type="PANTHER" id="PTHR37610">
    <property type="entry name" value="CCHC-TYPE DOMAIN-CONTAINING PROTEIN"/>
    <property type="match status" value="1"/>
</dbReference>
<gene>
    <name evidence="4" type="ORF">G2W53_022774</name>
</gene>
<dbReference type="Pfam" id="PF22936">
    <property type="entry name" value="Pol_BBD"/>
    <property type="match status" value="1"/>
</dbReference>
<dbReference type="InterPro" id="IPR054722">
    <property type="entry name" value="PolX-like_BBD"/>
</dbReference>
<evidence type="ECO:0000259" key="3">
    <source>
        <dbReference type="Pfam" id="PF22936"/>
    </source>
</evidence>
<feature type="compositionally biased region" description="Basic and acidic residues" evidence="1">
    <location>
        <begin position="480"/>
        <end position="489"/>
    </location>
</feature>
<name>A0A834WIK7_9FABA</name>
<feature type="region of interest" description="Disordered" evidence="1">
    <location>
        <begin position="442"/>
        <end position="497"/>
    </location>
</feature>
<accession>A0A834WIK7</accession>
<feature type="compositionally biased region" description="Polar residues" evidence="1">
    <location>
        <begin position="445"/>
        <end position="472"/>
    </location>
</feature>
<comment type="caution">
    <text evidence="4">The sequence shown here is derived from an EMBL/GenBank/DDBJ whole genome shotgun (WGS) entry which is preliminary data.</text>
</comment>
<keyword evidence="5" id="KW-1185">Reference proteome</keyword>
<organism evidence="4 5">
    <name type="scientific">Senna tora</name>
    <dbReference type="NCBI Taxonomy" id="362788"/>
    <lineage>
        <taxon>Eukaryota</taxon>
        <taxon>Viridiplantae</taxon>
        <taxon>Streptophyta</taxon>
        <taxon>Embryophyta</taxon>
        <taxon>Tracheophyta</taxon>
        <taxon>Spermatophyta</taxon>
        <taxon>Magnoliopsida</taxon>
        <taxon>eudicotyledons</taxon>
        <taxon>Gunneridae</taxon>
        <taxon>Pentapetalae</taxon>
        <taxon>rosids</taxon>
        <taxon>fabids</taxon>
        <taxon>Fabales</taxon>
        <taxon>Fabaceae</taxon>
        <taxon>Caesalpinioideae</taxon>
        <taxon>Cassia clade</taxon>
        <taxon>Senna</taxon>
    </lineage>
</organism>
<evidence type="ECO:0000259" key="2">
    <source>
        <dbReference type="Pfam" id="PF14244"/>
    </source>
</evidence>
<dbReference type="PANTHER" id="PTHR37610:SF102">
    <property type="entry name" value="RETROTRANSPOSON COPIA-LIKE N-TERMINAL DOMAIN-CONTAINING PROTEIN"/>
    <property type="match status" value="1"/>
</dbReference>
<protein>
    <submittedName>
        <fullName evidence="4">Integrase, catalytic core</fullName>
    </submittedName>
</protein>
<dbReference type="InterPro" id="IPR029472">
    <property type="entry name" value="Copia-like_N"/>
</dbReference>
<dbReference type="Pfam" id="PF14244">
    <property type="entry name" value="Retrotran_gag_3"/>
    <property type="match status" value="1"/>
</dbReference>
<feature type="domain" description="Retrovirus-related Pol polyprotein from transposon TNT 1-94-like beta-barrel" evidence="3">
    <location>
        <begin position="327"/>
        <end position="378"/>
    </location>
</feature>
<dbReference type="EMBL" id="JAAIUW010000007">
    <property type="protein sequence ID" value="KAF7824630.1"/>
    <property type="molecule type" value="Genomic_DNA"/>
</dbReference>
<sequence>MANFDANSEIPKDQSSQTAINPYQRRDPLYIHPSNNPGTQIMNFLLNLSNYLVWSRAIRIALKTKNKLGFIDGTCVPPKDTTSKEFMRWSDADSLVVWWLHDSMTKDLMEAYMFTPTSRQLWLDLEEKFGISDRSKIYDLRKQLIQIVQGKDSLALYSNKQKKLIDELNCLDPKDPCVCNGCTCGGYKKLVDSVTNNDTYNFLRGLDESYSNTVSTILLMEPIPSYNKVYSLVTKIEGQKIVATGSNRTIEASALVAKFIEQLKTEVKQNSDESGFNSTMIAQLVQMEVQKLMKSKIAAEESPDNTSYFADFAGNFSNSCFKSDVNWIIDSGASSHVTVNIKLLKDLKTVKSENTLTFPDGSVKTVTLIGCVVQDLLSKKVVAQGKIVKNLFVLFINQSFDHCILNVDSSINKGVQPENNTGSVVWHNRLGHPSSDVLLHLPVNEPTSDNSDSVSQAENVPTPSAVPSTDMSTDIVPIESNRRRSDKNYRLQPTAVN</sequence>
<reference evidence="4" key="1">
    <citation type="submission" date="2020-09" db="EMBL/GenBank/DDBJ databases">
        <title>Genome-Enabled Discovery of Anthraquinone Biosynthesis in Senna tora.</title>
        <authorList>
            <person name="Kang S.-H."/>
            <person name="Pandey R.P."/>
            <person name="Lee C.-M."/>
            <person name="Sim J.-S."/>
            <person name="Jeong J.-T."/>
            <person name="Choi B.-S."/>
            <person name="Jung M."/>
            <person name="Ginzburg D."/>
            <person name="Zhao K."/>
            <person name="Won S.Y."/>
            <person name="Oh T.-J."/>
            <person name="Yu Y."/>
            <person name="Kim N.-H."/>
            <person name="Lee O.R."/>
            <person name="Lee T.-H."/>
            <person name="Bashyal P."/>
            <person name="Kim T.-S."/>
            <person name="Lee W.-H."/>
            <person name="Kawkins C."/>
            <person name="Kim C.-K."/>
            <person name="Kim J.S."/>
            <person name="Ahn B.O."/>
            <person name="Rhee S.Y."/>
            <person name="Sohng J.K."/>
        </authorList>
    </citation>
    <scope>NUCLEOTIDE SEQUENCE</scope>
    <source>
        <tissue evidence="4">Leaf</tissue>
    </source>
</reference>
<feature type="domain" description="Retrotransposon Copia-like N-terminal" evidence="2">
    <location>
        <begin position="32"/>
        <end position="79"/>
    </location>
</feature>
<evidence type="ECO:0000313" key="4">
    <source>
        <dbReference type="EMBL" id="KAF7824630.1"/>
    </source>
</evidence>
<dbReference type="Proteomes" id="UP000634136">
    <property type="component" value="Unassembled WGS sequence"/>
</dbReference>
<evidence type="ECO:0000313" key="5">
    <source>
        <dbReference type="Proteomes" id="UP000634136"/>
    </source>
</evidence>